<protein>
    <submittedName>
        <fullName evidence="2">Uncharacterized protein</fullName>
    </submittedName>
</protein>
<dbReference type="PATRIC" id="fig|1766.6.peg.4545"/>
<organism evidence="2 3">
    <name type="scientific">Mycolicibacterium fortuitum</name>
    <name type="common">Mycobacterium fortuitum</name>
    <dbReference type="NCBI Taxonomy" id="1766"/>
    <lineage>
        <taxon>Bacteria</taxon>
        <taxon>Bacillati</taxon>
        <taxon>Actinomycetota</taxon>
        <taxon>Actinomycetes</taxon>
        <taxon>Mycobacteriales</taxon>
        <taxon>Mycobacteriaceae</taxon>
        <taxon>Mycolicibacterium</taxon>
    </lineage>
</organism>
<proteinExistence type="predicted"/>
<feature type="region of interest" description="Disordered" evidence="1">
    <location>
        <begin position="59"/>
        <end position="78"/>
    </location>
</feature>
<evidence type="ECO:0000313" key="2">
    <source>
        <dbReference type="EMBL" id="ALI28374.1"/>
    </source>
</evidence>
<evidence type="ECO:0000256" key="1">
    <source>
        <dbReference type="SAM" id="MobiDB-lite"/>
    </source>
</evidence>
<gene>
    <name evidence="2" type="ORF">XA26_45740</name>
</gene>
<sequence length="78" mass="8240">MSRNTIDPWATPASVATDDIWDPQPVAVEAATDHGPAPDLGPAYPASYAGLDAVIPPAPMTPQLVRRPDGSMWDPFAD</sequence>
<keyword evidence="3" id="KW-1185">Reference proteome</keyword>
<dbReference type="Proteomes" id="UP000057134">
    <property type="component" value="Chromosome"/>
</dbReference>
<evidence type="ECO:0000313" key="3">
    <source>
        <dbReference type="Proteomes" id="UP000057134"/>
    </source>
</evidence>
<name>A0A0N9XN76_MYCFO</name>
<reference evidence="2 3" key="1">
    <citation type="journal article" date="2015" name="MBio">
        <title>Enzymatic Degradation of Phenazines Can Generate Energy and Protect Sensitive Organisms from Toxicity.</title>
        <authorList>
            <person name="Costa K.C."/>
            <person name="Bergkessel M."/>
            <person name="Saunders S."/>
            <person name="Korlach J."/>
            <person name="Newman D.K."/>
        </authorList>
    </citation>
    <scope>NUCLEOTIDE SEQUENCE [LARGE SCALE GENOMIC DNA]</scope>
    <source>
        <strain evidence="2 3">CT6</strain>
    </source>
</reference>
<accession>A0A0N9XN76</accession>
<dbReference type="EMBL" id="CP011269">
    <property type="protein sequence ID" value="ALI28374.1"/>
    <property type="molecule type" value="Genomic_DNA"/>
</dbReference>
<dbReference type="AlphaFoldDB" id="A0A0N9XN76"/>
<dbReference type="KEGG" id="mft:XA26_45740"/>